<feature type="transmembrane region" description="Helical" evidence="1">
    <location>
        <begin position="12"/>
        <end position="36"/>
    </location>
</feature>
<feature type="transmembrane region" description="Helical" evidence="1">
    <location>
        <begin position="141"/>
        <end position="160"/>
    </location>
</feature>
<protein>
    <submittedName>
        <fullName evidence="2">Uncharacterized protein</fullName>
    </submittedName>
</protein>
<organism evidence="2 3">
    <name type="scientific">Thanatephorus cucumeris (strain AG1-IB / isolate 7/3/14)</name>
    <name type="common">Lettuce bottom rot fungus</name>
    <name type="synonym">Rhizoctonia solani</name>
    <dbReference type="NCBI Taxonomy" id="1108050"/>
    <lineage>
        <taxon>Eukaryota</taxon>
        <taxon>Fungi</taxon>
        <taxon>Dikarya</taxon>
        <taxon>Basidiomycota</taxon>
        <taxon>Agaricomycotina</taxon>
        <taxon>Agaricomycetes</taxon>
        <taxon>Cantharellales</taxon>
        <taxon>Ceratobasidiaceae</taxon>
        <taxon>Rhizoctonia</taxon>
        <taxon>Rhizoctonia solani AG-1</taxon>
    </lineage>
</organism>
<gene>
    <name evidence="2" type="ORF">BN14_07279</name>
</gene>
<feature type="transmembrane region" description="Helical" evidence="1">
    <location>
        <begin position="107"/>
        <end position="129"/>
    </location>
</feature>
<evidence type="ECO:0000313" key="2">
    <source>
        <dbReference type="EMBL" id="CCO33206.1"/>
    </source>
</evidence>
<proteinExistence type="predicted"/>
<name>M5C168_THACB</name>
<accession>M5C168</accession>
<comment type="caution">
    <text evidence="2">The sequence shown here is derived from an EMBL/GenBank/DDBJ whole genome shotgun (WGS) entry which is preliminary data.</text>
</comment>
<feature type="transmembrane region" description="Helical" evidence="1">
    <location>
        <begin position="73"/>
        <end position="92"/>
    </location>
</feature>
<sequence length="229" mass="24332">MPFTPVQTLIGASMLGISAYHVLILNGGVLGISGFAHRTTSWAIFKSRQLTSTSAPKDETSDDANANPDPDHLALLSMAGLLAGGLALGFFYRPAESQLQAQLVDMYSIASVTLAQGAGLVLAGFLVGLGSKLSNGSTATFFPFAVLAHLLLGRLPAFSFDLVTEGPVGQPTWQAVLVLQLPILFYRYGAAFINGLAGERYARQVVAFATLECYDLQKSSTFFKSPPLR</sequence>
<dbReference type="AlphaFoldDB" id="M5C168"/>
<feature type="transmembrane region" description="Helical" evidence="1">
    <location>
        <begin position="172"/>
        <end position="193"/>
    </location>
</feature>
<keyword evidence="1" id="KW-0812">Transmembrane</keyword>
<reference evidence="2 3" key="1">
    <citation type="journal article" date="2013" name="J. Biotechnol.">
        <title>Establishment and interpretation of the genome sequence of the phytopathogenic fungus Rhizoctonia solani AG1-IB isolate 7/3/14.</title>
        <authorList>
            <person name="Wibberg D.W."/>
            <person name="Jelonek L.J."/>
            <person name="Rupp O.R."/>
            <person name="Hennig M.H."/>
            <person name="Eikmeyer F.E."/>
            <person name="Goesmann A.G."/>
            <person name="Hartmann A.H."/>
            <person name="Borriss R.B."/>
            <person name="Grosch R.G."/>
            <person name="Puehler A.P."/>
            <person name="Schlueter A.S."/>
        </authorList>
    </citation>
    <scope>NUCLEOTIDE SEQUENCE [LARGE SCALE GENOMIC DNA]</scope>
    <source>
        <strain evidence="3">AG1-IB / isolate 7/3/14</strain>
    </source>
</reference>
<evidence type="ECO:0000313" key="3">
    <source>
        <dbReference type="Proteomes" id="UP000012065"/>
    </source>
</evidence>
<dbReference type="Proteomes" id="UP000012065">
    <property type="component" value="Unassembled WGS sequence"/>
</dbReference>
<evidence type="ECO:0000256" key="1">
    <source>
        <dbReference type="SAM" id="Phobius"/>
    </source>
</evidence>
<keyword evidence="1" id="KW-1133">Transmembrane helix</keyword>
<keyword evidence="1" id="KW-0472">Membrane</keyword>
<dbReference type="HOGENOM" id="CLU_1210509_0_0_1"/>
<dbReference type="EMBL" id="CAOJ01011145">
    <property type="protein sequence ID" value="CCO33206.1"/>
    <property type="molecule type" value="Genomic_DNA"/>
</dbReference>